<evidence type="ECO:0000256" key="3">
    <source>
        <dbReference type="SAM" id="MobiDB-lite"/>
    </source>
</evidence>
<dbReference type="SMART" id="SM00264">
    <property type="entry name" value="BAG"/>
    <property type="match status" value="1"/>
</dbReference>
<feature type="compositionally biased region" description="Polar residues" evidence="3">
    <location>
        <begin position="32"/>
        <end position="49"/>
    </location>
</feature>
<dbReference type="Gene3D" id="1.20.58.120">
    <property type="entry name" value="BAG domain"/>
    <property type="match status" value="1"/>
</dbReference>
<dbReference type="PROSITE" id="PS51035">
    <property type="entry name" value="BAG"/>
    <property type="match status" value="1"/>
</dbReference>
<feature type="domain" description="BAG" evidence="4">
    <location>
        <begin position="66"/>
        <end position="143"/>
    </location>
</feature>
<dbReference type="InterPro" id="IPR040400">
    <property type="entry name" value="BAG5/6/7/8"/>
</dbReference>
<keyword evidence="2" id="KW-0143">Chaperone</keyword>
<dbReference type="GO" id="GO:0005516">
    <property type="term" value="F:calmodulin binding"/>
    <property type="evidence" value="ECO:0007669"/>
    <property type="project" value="UniProtKB-KW"/>
</dbReference>
<dbReference type="InterPro" id="IPR000048">
    <property type="entry name" value="IQ_motif_EF-hand-BS"/>
</dbReference>
<proteinExistence type="predicted"/>
<accession>A0A2N9IWA5</accession>
<dbReference type="InterPro" id="IPR003103">
    <property type="entry name" value="BAG_domain"/>
</dbReference>
<organism evidence="5">
    <name type="scientific">Fagus sylvatica</name>
    <name type="common">Beechnut</name>
    <dbReference type="NCBI Taxonomy" id="28930"/>
    <lineage>
        <taxon>Eukaryota</taxon>
        <taxon>Viridiplantae</taxon>
        <taxon>Streptophyta</taxon>
        <taxon>Embryophyta</taxon>
        <taxon>Tracheophyta</taxon>
        <taxon>Spermatophyta</taxon>
        <taxon>Magnoliopsida</taxon>
        <taxon>eudicotyledons</taxon>
        <taxon>Gunneridae</taxon>
        <taxon>Pentapetalae</taxon>
        <taxon>rosids</taxon>
        <taxon>fabids</taxon>
        <taxon>Fagales</taxon>
        <taxon>Fagaceae</taxon>
        <taxon>Fagus</taxon>
    </lineage>
</organism>
<keyword evidence="1" id="KW-0112">Calmodulin-binding</keyword>
<evidence type="ECO:0000313" key="5">
    <source>
        <dbReference type="EMBL" id="SPD28433.1"/>
    </source>
</evidence>
<protein>
    <recommendedName>
        <fullName evidence="4">BAG domain-containing protein</fullName>
    </recommendedName>
</protein>
<dbReference type="PANTHER" id="PTHR33322:SF8">
    <property type="entry name" value="BAG FAMILY MOLECULAR CHAPERONE REGULATOR 5, MITOCHONDRIAL"/>
    <property type="match status" value="1"/>
</dbReference>
<sequence>MKPSRKSTFFSTSSTTVTYTFHNDHSSPPPNSTETAQAQQPHIQTKSATKIQSTYRAHMIRTLYKKISAVSSEADQLQRLIQLQETVDAIRSNDREKLRMNEALMGLLLRLDSVPGVDPTVREARRKVSHRIVALQEILDAISETKMVYDDYDAWRPCDYYDYQYDGFVRNWDDVVAKMEEDICRERGGDEMERYCAEHLGFRCLQRFLRGP</sequence>
<name>A0A2N9IWA5_FAGSY</name>
<dbReference type="AlphaFoldDB" id="A0A2N9IWA5"/>
<dbReference type="PROSITE" id="PS50096">
    <property type="entry name" value="IQ"/>
    <property type="match status" value="1"/>
</dbReference>
<dbReference type="Pfam" id="PF00612">
    <property type="entry name" value="IQ"/>
    <property type="match status" value="1"/>
</dbReference>
<dbReference type="CDD" id="cd23767">
    <property type="entry name" value="IQCD"/>
    <property type="match status" value="1"/>
</dbReference>
<dbReference type="GO" id="GO:0006457">
    <property type="term" value="P:protein folding"/>
    <property type="evidence" value="ECO:0007669"/>
    <property type="project" value="TreeGrafter"/>
</dbReference>
<dbReference type="InterPro" id="IPR036533">
    <property type="entry name" value="BAG_dom_sf"/>
</dbReference>
<dbReference type="Pfam" id="PF02179">
    <property type="entry name" value="BAG"/>
    <property type="match status" value="1"/>
</dbReference>
<feature type="region of interest" description="Disordered" evidence="3">
    <location>
        <begin position="20"/>
        <end position="49"/>
    </location>
</feature>
<evidence type="ECO:0000259" key="4">
    <source>
        <dbReference type="PROSITE" id="PS51035"/>
    </source>
</evidence>
<dbReference type="GO" id="GO:0051087">
    <property type="term" value="F:protein-folding chaperone binding"/>
    <property type="evidence" value="ECO:0007669"/>
    <property type="project" value="InterPro"/>
</dbReference>
<dbReference type="SUPFAM" id="SSF63491">
    <property type="entry name" value="BAG domain"/>
    <property type="match status" value="1"/>
</dbReference>
<reference evidence="5" key="1">
    <citation type="submission" date="2018-02" db="EMBL/GenBank/DDBJ databases">
        <authorList>
            <person name="Cohen D.B."/>
            <person name="Kent A.D."/>
        </authorList>
    </citation>
    <scope>NUCLEOTIDE SEQUENCE</scope>
</reference>
<dbReference type="PANTHER" id="PTHR33322">
    <property type="entry name" value="BAG DOMAIN CONTAINING PROTEIN, EXPRESSED"/>
    <property type="match status" value="1"/>
</dbReference>
<gene>
    <name evidence="5" type="ORF">FSB_LOCUS56315</name>
</gene>
<evidence type="ECO:0000256" key="1">
    <source>
        <dbReference type="ARBA" id="ARBA00022860"/>
    </source>
</evidence>
<dbReference type="GO" id="GO:0009506">
    <property type="term" value="C:plasmodesma"/>
    <property type="evidence" value="ECO:0007669"/>
    <property type="project" value="TreeGrafter"/>
</dbReference>
<dbReference type="EMBL" id="OIVN01006231">
    <property type="protein sequence ID" value="SPD28433.1"/>
    <property type="molecule type" value="Genomic_DNA"/>
</dbReference>
<evidence type="ECO:0000256" key="2">
    <source>
        <dbReference type="ARBA" id="ARBA00023186"/>
    </source>
</evidence>